<sequence>MSSYLVVQLYCTPAQAEATCSALEREIARFPEFADARIALAQETEADYEMHLHWAADHPGQDPADRTYYLIRVDSPTDVPEPALREAETKVTEWIDSTYNDSAGEIVEVQWGSYAGTKLLS</sequence>
<evidence type="ECO:0000313" key="2">
    <source>
        <dbReference type="Proteomes" id="UP000031364"/>
    </source>
</evidence>
<proteinExistence type="predicted"/>
<comment type="caution">
    <text evidence="1">The sequence shown here is derived from an EMBL/GenBank/DDBJ whole genome shotgun (WGS) entry which is preliminary data.</text>
</comment>
<gene>
    <name evidence="1" type="ORF">FG87_01975</name>
</gene>
<name>A0ABR4ZMQ3_9NOCA</name>
<evidence type="ECO:0000313" key="1">
    <source>
        <dbReference type="EMBL" id="KIA66375.1"/>
    </source>
</evidence>
<keyword evidence="2" id="KW-1185">Reference proteome</keyword>
<dbReference type="Proteomes" id="UP000031364">
    <property type="component" value="Unassembled WGS sequence"/>
</dbReference>
<dbReference type="EMBL" id="JNFP01000002">
    <property type="protein sequence ID" value="KIA66375.1"/>
    <property type="molecule type" value="Genomic_DNA"/>
</dbReference>
<dbReference type="RefSeq" id="WP_043663926.1">
    <property type="nucleotide sequence ID" value="NZ_BDCI01000007.1"/>
</dbReference>
<protein>
    <submittedName>
        <fullName evidence="1">Uncharacterized protein</fullName>
    </submittedName>
</protein>
<reference evidence="1 2" key="1">
    <citation type="journal article" date="2014" name="Int. J. Syst. Evol. Microbiol.">
        <title>Nocardia vulneris sp. nov., isolated from wounds of human patients in North America.</title>
        <authorList>
            <person name="Lasker B.A."/>
            <person name="Bell M."/>
            <person name="Klenk H.P."/>
            <person name="Sproer C."/>
            <person name="Schumann C."/>
            <person name="Schumann P."/>
            <person name="Brown J.M."/>
        </authorList>
    </citation>
    <scope>NUCLEOTIDE SEQUENCE [LARGE SCALE GENOMIC DNA]</scope>
    <source>
        <strain evidence="1 2">W9851</strain>
    </source>
</reference>
<organism evidence="1 2">
    <name type="scientific">Nocardia vulneris</name>
    <dbReference type="NCBI Taxonomy" id="1141657"/>
    <lineage>
        <taxon>Bacteria</taxon>
        <taxon>Bacillati</taxon>
        <taxon>Actinomycetota</taxon>
        <taxon>Actinomycetes</taxon>
        <taxon>Mycobacteriales</taxon>
        <taxon>Nocardiaceae</taxon>
        <taxon>Nocardia</taxon>
    </lineage>
</organism>
<accession>A0ABR4ZMQ3</accession>